<dbReference type="SUPFAM" id="SSF53955">
    <property type="entry name" value="Lysozyme-like"/>
    <property type="match status" value="1"/>
</dbReference>
<evidence type="ECO:0000313" key="2">
    <source>
        <dbReference type="Proteomes" id="UP001595710"/>
    </source>
</evidence>
<accession>A0ABV7WRJ5</accession>
<dbReference type="Gene3D" id="1.10.530.10">
    <property type="match status" value="1"/>
</dbReference>
<gene>
    <name evidence="1" type="ORF">ACFOND_05565</name>
</gene>
<organism evidence="1 2">
    <name type="scientific">Reinekea marina</name>
    <dbReference type="NCBI Taxonomy" id="1310421"/>
    <lineage>
        <taxon>Bacteria</taxon>
        <taxon>Pseudomonadati</taxon>
        <taxon>Pseudomonadota</taxon>
        <taxon>Gammaproteobacteria</taxon>
        <taxon>Oceanospirillales</taxon>
        <taxon>Saccharospirillaceae</taxon>
        <taxon>Reinekea</taxon>
    </lineage>
</organism>
<reference evidence="2" key="1">
    <citation type="journal article" date="2019" name="Int. J. Syst. Evol. Microbiol.">
        <title>The Global Catalogue of Microorganisms (GCM) 10K type strain sequencing project: providing services to taxonomists for standard genome sequencing and annotation.</title>
        <authorList>
            <consortium name="The Broad Institute Genomics Platform"/>
            <consortium name="The Broad Institute Genome Sequencing Center for Infectious Disease"/>
            <person name="Wu L."/>
            <person name="Ma J."/>
        </authorList>
    </citation>
    <scope>NUCLEOTIDE SEQUENCE [LARGE SCALE GENOMIC DNA]</scope>
    <source>
        <strain evidence="2">CECT 8288</strain>
    </source>
</reference>
<comment type="caution">
    <text evidence="1">The sequence shown here is derived from an EMBL/GenBank/DDBJ whole genome shotgun (WGS) entry which is preliminary data.</text>
</comment>
<keyword evidence="2" id="KW-1185">Reference proteome</keyword>
<protein>
    <recommendedName>
        <fullName evidence="3">Transglycosylase-like protein with SLT domain</fullName>
    </recommendedName>
</protein>
<dbReference type="InterPro" id="IPR023346">
    <property type="entry name" value="Lysozyme-like_dom_sf"/>
</dbReference>
<proteinExistence type="predicted"/>
<name>A0ABV7WRJ5_9GAMM</name>
<dbReference type="EMBL" id="JBHRYN010000007">
    <property type="protein sequence ID" value="MFC3701105.1"/>
    <property type="molecule type" value="Genomic_DNA"/>
</dbReference>
<dbReference type="RefSeq" id="WP_290280174.1">
    <property type="nucleotide sequence ID" value="NZ_JAUFQI010000001.1"/>
</dbReference>
<evidence type="ECO:0008006" key="3">
    <source>
        <dbReference type="Google" id="ProtNLM"/>
    </source>
</evidence>
<sequence length="332" mass="37745">MWTDVIRNAPYYSANGMTSNFQTIRRWVLFGEAYCETASRHILFDISGRFLGWMENAPSDKATQALLNERRETYFNNGLVSQWLAGSESSLGYPFALSCNQPHVNVDDSVASLFGDAKADRLWGTWDGITAGSKQQPISLAETVQLVWQHRQGNFKQPLQALSFELFLAQLVIESGADKAATSRDNAIGIFQLREQVLQDCEIPTRFYRHRMAQVDCAVRLYVLNRRNLEPLFMSRFGHVPVAKRERLFGLLLVQTYHSGIGNMRRLLGDGEQGKAALYFADHYENFSAEDMVAGVLFHNIGRTPWGWESLYYLIDIELVESLITERLSSLP</sequence>
<evidence type="ECO:0000313" key="1">
    <source>
        <dbReference type="EMBL" id="MFC3701105.1"/>
    </source>
</evidence>
<dbReference type="Proteomes" id="UP001595710">
    <property type="component" value="Unassembled WGS sequence"/>
</dbReference>